<evidence type="ECO:0000313" key="1">
    <source>
        <dbReference type="EMBL" id="GAA0956275.1"/>
    </source>
</evidence>
<dbReference type="RefSeq" id="WP_344242589.1">
    <property type="nucleotide sequence ID" value="NZ_BAAAHH010000017.1"/>
</dbReference>
<dbReference type="EMBL" id="BAAAHH010000017">
    <property type="protein sequence ID" value="GAA0956275.1"/>
    <property type="molecule type" value="Genomic_DNA"/>
</dbReference>
<evidence type="ECO:0000313" key="2">
    <source>
        <dbReference type="Proteomes" id="UP001500665"/>
    </source>
</evidence>
<keyword evidence="2" id="KW-1185">Reference proteome</keyword>
<dbReference type="Proteomes" id="UP001500665">
    <property type="component" value="Unassembled WGS sequence"/>
</dbReference>
<accession>A0ABN1RFK1</accession>
<gene>
    <name evidence="1" type="ORF">GCM10009550_42100</name>
</gene>
<proteinExistence type="predicted"/>
<sequence length="94" mass="10512">MAATTGNDLKTRQQLLLDLQEELADQGLDAVIRKPRGGIWKLKVRRGPWSETIMCAGAEGAYAFVTVHGRLLGSADDFRGIVDLIQFMVNRRQR</sequence>
<protein>
    <submittedName>
        <fullName evidence="1">Uncharacterized protein</fullName>
    </submittedName>
</protein>
<organism evidence="1 2">
    <name type="scientific">Actinocorallia libanotica</name>
    <dbReference type="NCBI Taxonomy" id="46162"/>
    <lineage>
        <taxon>Bacteria</taxon>
        <taxon>Bacillati</taxon>
        <taxon>Actinomycetota</taxon>
        <taxon>Actinomycetes</taxon>
        <taxon>Streptosporangiales</taxon>
        <taxon>Thermomonosporaceae</taxon>
        <taxon>Actinocorallia</taxon>
    </lineage>
</organism>
<comment type="caution">
    <text evidence="1">The sequence shown here is derived from an EMBL/GenBank/DDBJ whole genome shotgun (WGS) entry which is preliminary data.</text>
</comment>
<reference evidence="1 2" key="1">
    <citation type="journal article" date="2019" name="Int. J. Syst. Evol. Microbiol.">
        <title>The Global Catalogue of Microorganisms (GCM) 10K type strain sequencing project: providing services to taxonomists for standard genome sequencing and annotation.</title>
        <authorList>
            <consortium name="The Broad Institute Genomics Platform"/>
            <consortium name="The Broad Institute Genome Sequencing Center for Infectious Disease"/>
            <person name="Wu L."/>
            <person name="Ma J."/>
        </authorList>
    </citation>
    <scope>NUCLEOTIDE SEQUENCE [LARGE SCALE GENOMIC DNA]</scope>
    <source>
        <strain evidence="1 2">JCM 10696</strain>
    </source>
</reference>
<name>A0ABN1RFK1_9ACTN</name>